<accession>A0A516SB42</accession>
<dbReference type="InterPro" id="IPR050194">
    <property type="entry name" value="Glycosyltransferase_grp1"/>
</dbReference>
<gene>
    <name evidence="3" type="ORF">FNU76_02775</name>
</gene>
<dbReference type="EMBL" id="CP041730">
    <property type="protein sequence ID" value="QDQ25363.1"/>
    <property type="molecule type" value="Genomic_DNA"/>
</dbReference>
<protein>
    <submittedName>
        <fullName evidence="3">Glycosyltransferase family 4 protein</fullName>
    </submittedName>
</protein>
<sequence length="406" mass="44628">MRVLMVSDVYFPRVNGVSTSIQTFRRELAGQGVQVDLIAPDYPDGGGTHGEPDDENRRLFRIPSRYLAFDPEDRMMRRGLIARLLPQLRERDYALVHIQTPFVAHYAGLALARELAIPAISTYHTFFEEYLHHYARLLPAGLTRAFARRFSRGQCNATAGVIAPSSAMYDALRGYGVNVPIEVIPTGIPLDQFAGGDGTAFRQRHGIAAQREVALFVGRVAHEKHIDLLLRVSAVIRLIRPDFLLLIAGEGPALGALRTMAVEMKLEEHVQFVGYLARDGELLDCYRAADVFVFGSTTETQGLVLLEAMAMGLPVVAIPAMGARDILAAEEGCLCARDDAEDFAEKLLRLLQQPALRQAMGSQARSFAQSWSAPVMAERLAGFYQRVLLGAPVADTGTVPEAVARR</sequence>
<dbReference type="Pfam" id="PF13439">
    <property type="entry name" value="Glyco_transf_4"/>
    <property type="match status" value="1"/>
</dbReference>
<organism evidence="3 4">
    <name type="scientific">Chitinimonas arctica</name>
    <dbReference type="NCBI Taxonomy" id="2594795"/>
    <lineage>
        <taxon>Bacteria</taxon>
        <taxon>Pseudomonadati</taxon>
        <taxon>Pseudomonadota</taxon>
        <taxon>Betaproteobacteria</taxon>
        <taxon>Neisseriales</taxon>
        <taxon>Chitinibacteraceae</taxon>
        <taxon>Chitinimonas</taxon>
    </lineage>
</organism>
<evidence type="ECO:0000259" key="2">
    <source>
        <dbReference type="Pfam" id="PF13439"/>
    </source>
</evidence>
<dbReference type="InterPro" id="IPR001296">
    <property type="entry name" value="Glyco_trans_1"/>
</dbReference>
<dbReference type="AlphaFoldDB" id="A0A516SB42"/>
<dbReference type="Gene3D" id="3.40.50.2000">
    <property type="entry name" value="Glycogen Phosphorylase B"/>
    <property type="match status" value="2"/>
</dbReference>
<feature type="domain" description="Glycosyltransferase subfamily 4-like N-terminal" evidence="2">
    <location>
        <begin position="14"/>
        <end position="191"/>
    </location>
</feature>
<evidence type="ECO:0000313" key="4">
    <source>
        <dbReference type="Proteomes" id="UP000317550"/>
    </source>
</evidence>
<evidence type="ECO:0000313" key="3">
    <source>
        <dbReference type="EMBL" id="QDQ25363.1"/>
    </source>
</evidence>
<keyword evidence="3" id="KW-0808">Transferase</keyword>
<reference evidence="4" key="1">
    <citation type="submission" date="2019-07" db="EMBL/GenBank/DDBJ databases">
        <title>Chitinimonas sp. nov., isolated from Ny-Alesund, arctica soil.</title>
        <authorList>
            <person name="Xu Q."/>
            <person name="Peng F."/>
        </authorList>
    </citation>
    <scope>NUCLEOTIDE SEQUENCE [LARGE SCALE GENOMIC DNA]</scope>
    <source>
        <strain evidence="4">R3-44</strain>
    </source>
</reference>
<dbReference type="PANTHER" id="PTHR45947">
    <property type="entry name" value="SULFOQUINOVOSYL TRANSFERASE SQD2"/>
    <property type="match status" value="1"/>
</dbReference>
<feature type="domain" description="Glycosyl transferase family 1" evidence="1">
    <location>
        <begin position="200"/>
        <end position="366"/>
    </location>
</feature>
<evidence type="ECO:0000259" key="1">
    <source>
        <dbReference type="Pfam" id="PF00534"/>
    </source>
</evidence>
<dbReference type="OrthoDB" id="9802525at2"/>
<keyword evidence="4" id="KW-1185">Reference proteome</keyword>
<dbReference type="Proteomes" id="UP000317550">
    <property type="component" value="Chromosome"/>
</dbReference>
<name>A0A516SB42_9NEIS</name>
<dbReference type="GO" id="GO:0016757">
    <property type="term" value="F:glycosyltransferase activity"/>
    <property type="evidence" value="ECO:0007669"/>
    <property type="project" value="InterPro"/>
</dbReference>
<dbReference type="KEGG" id="cari:FNU76_02775"/>
<dbReference type="RefSeq" id="WP_143856288.1">
    <property type="nucleotide sequence ID" value="NZ_CP041730.1"/>
</dbReference>
<dbReference type="SUPFAM" id="SSF53756">
    <property type="entry name" value="UDP-Glycosyltransferase/glycogen phosphorylase"/>
    <property type="match status" value="1"/>
</dbReference>
<dbReference type="InterPro" id="IPR028098">
    <property type="entry name" value="Glyco_trans_4-like_N"/>
</dbReference>
<dbReference type="PANTHER" id="PTHR45947:SF3">
    <property type="entry name" value="SULFOQUINOVOSYL TRANSFERASE SQD2"/>
    <property type="match status" value="1"/>
</dbReference>
<proteinExistence type="predicted"/>
<dbReference type="Pfam" id="PF00534">
    <property type="entry name" value="Glycos_transf_1"/>
    <property type="match status" value="1"/>
</dbReference>